<evidence type="ECO:0000256" key="1">
    <source>
        <dbReference type="ARBA" id="ARBA00005964"/>
    </source>
</evidence>
<evidence type="ECO:0000256" key="4">
    <source>
        <dbReference type="ARBA" id="ARBA00023157"/>
    </source>
</evidence>
<dbReference type="EC" id="3.1.1.-" evidence="6"/>
<evidence type="ECO:0000256" key="2">
    <source>
        <dbReference type="ARBA" id="ARBA00022487"/>
    </source>
</evidence>
<protein>
    <recommendedName>
        <fullName evidence="6">Carboxylic ester hydrolase</fullName>
        <ecNumber evidence="6">3.1.1.-</ecNumber>
    </recommendedName>
</protein>
<dbReference type="Pfam" id="PF00135">
    <property type="entry name" value="COesterase"/>
    <property type="match status" value="1"/>
</dbReference>
<comment type="caution">
    <text evidence="8">The sequence shown here is derived from an EMBL/GenBank/DDBJ whole genome shotgun (WGS) entry which is preliminary data.</text>
</comment>
<proteinExistence type="inferred from homology"/>
<dbReference type="PROSITE" id="PS00122">
    <property type="entry name" value="CARBOXYLESTERASE_B_1"/>
    <property type="match status" value="1"/>
</dbReference>
<keyword evidence="3 6" id="KW-0378">Hydrolase</keyword>
<keyword evidence="2" id="KW-0719">Serine esterase</keyword>
<reference evidence="8" key="1">
    <citation type="journal article" date="2023" name="Insect Mol. Biol.">
        <title>Genome sequencing provides insights into the evolution of gene families encoding plant cell wall-degrading enzymes in longhorned beetles.</title>
        <authorList>
            <person name="Shin N.R."/>
            <person name="Okamura Y."/>
            <person name="Kirsch R."/>
            <person name="Pauchet Y."/>
        </authorList>
    </citation>
    <scope>NUCLEOTIDE SEQUENCE</scope>
    <source>
        <strain evidence="8">MMC_N1</strain>
    </source>
</reference>
<dbReference type="EMBL" id="JAPWTJ010002441">
    <property type="protein sequence ID" value="KAJ8966128.1"/>
    <property type="molecule type" value="Genomic_DNA"/>
</dbReference>
<dbReference type="InterPro" id="IPR019819">
    <property type="entry name" value="Carboxylesterase_B_CS"/>
</dbReference>
<evidence type="ECO:0000313" key="8">
    <source>
        <dbReference type="EMBL" id="KAJ8966128.1"/>
    </source>
</evidence>
<dbReference type="PANTHER" id="PTHR43142">
    <property type="entry name" value="CARBOXYLIC ESTER HYDROLASE"/>
    <property type="match status" value="1"/>
</dbReference>
<dbReference type="Gene3D" id="3.40.50.1820">
    <property type="entry name" value="alpha/beta hydrolase"/>
    <property type="match status" value="1"/>
</dbReference>
<dbReference type="SUPFAM" id="SSF53474">
    <property type="entry name" value="alpha/beta-Hydrolases"/>
    <property type="match status" value="1"/>
</dbReference>
<evidence type="ECO:0000259" key="7">
    <source>
        <dbReference type="Pfam" id="PF00135"/>
    </source>
</evidence>
<name>A0ABQ9IUI9_9CUCU</name>
<comment type="similarity">
    <text evidence="1 6">Belongs to the type-B carboxylesterase/lipase family.</text>
</comment>
<dbReference type="InterPro" id="IPR019826">
    <property type="entry name" value="Carboxylesterase_B_AS"/>
</dbReference>
<accession>A0ABQ9IUI9</accession>
<sequence>MPIELSSANMDTFPLYEPSKTYIYQSDTALQICFYGLQEDSITVVTKYGAVKGRKTQTFDQRTTYYAFQGIPYAKAPVDDLRFKAPVPPNRWSGYLTTQDDKHKCLDIFLEGSEDCLYINVFTPDYESSALPVMVWIYGGAFVYGDSKLESYAPDYFLEDGVVIVTFNYRTGVFVLKMPLLQGNYGTKDQLLALKWVHENIEKFGGDPKRVTIFGQSAGSASVSYLLQTPLAKVDFLQKAIMQSGTSLNIWALSRNPRKTAFAIGRILGIDTQNSTELVEQLKRLSQRLQIVSLTASTVRTILLNNLHEIKFAPTIEPELEGAVITKKVVKCCSLENLVEFHAWSDLIHMKAFIFITVPSQDRTIQFLNVGVVIDRFLRPYMLLYDMFLIKLVPVDMNIKSRFEEALVGFSIRKKYFCWSPICLAKEQLAQVQYIVLGDGFLTDTMFVRSIHEYVALVSQFVPLYYYILSYKGDLGVNGNARRILGIGHNEDLSYLWRSERNIDNPSEGDILTRKRLVKLWTNFAKTS</sequence>
<keyword evidence="4" id="KW-1015">Disulfide bond</keyword>
<gene>
    <name evidence="8" type="ORF">NQ317_008830</name>
</gene>
<dbReference type="PANTHER" id="PTHR43142:SF1">
    <property type="entry name" value="CARBOXYLIC ESTER HYDROLASE"/>
    <property type="match status" value="1"/>
</dbReference>
<evidence type="ECO:0000256" key="3">
    <source>
        <dbReference type="ARBA" id="ARBA00022801"/>
    </source>
</evidence>
<dbReference type="PROSITE" id="PS00941">
    <property type="entry name" value="CARBOXYLESTERASE_B_2"/>
    <property type="match status" value="1"/>
</dbReference>
<dbReference type="Proteomes" id="UP001162164">
    <property type="component" value="Unassembled WGS sequence"/>
</dbReference>
<dbReference type="InterPro" id="IPR002018">
    <property type="entry name" value="CarbesteraseB"/>
</dbReference>
<feature type="domain" description="Carboxylesterase type B" evidence="7">
    <location>
        <begin position="42"/>
        <end position="527"/>
    </location>
</feature>
<keyword evidence="5" id="KW-0325">Glycoprotein</keyword>
<evidence type="ECO:0000256" key="5">
    <source>
        <dbReference type="ARBA" id="ARBA00023180"/>
    </source>
</evidence>
<evidence type="ECO:0000313" key="9">
    <source>
        <dbReference type="Proteomes" id="UP001162164"/>
    </source>
</evidence>
<keyword evidence="9" id="KW-1185">Reference proteome</keyword>
<organism evidence="8 9">
    <name type="scientific">Molorchus minor</name>
    <dbReference type="NCBI Taxonomy" id="1323400"/>
    <lineage>
        <taxon>Eukaryota</taxon>
        <taxon>Metazoa</taxon>
        <taxon>Ecdysozoa</taxon>
        <taxon>Arthropoda</taxon>
        <taxon>Hexapoda</taxon>
        <taxon>Insecta</taxon>
        <taxon>Pterygota</taxon>
        <taxon>Neoptera</taxon>
        <taxon>Endopterygota</taxon>
        <taxon>Coleoptera</taxon>
        <taxon>Polyphaga</taxon>
        <taxon>Cucujiformia</taxon>
        <taxon>Chrysomeloidea</taxon>
        <taxon>Cerambycidae</taxon>
        <taxon>Lamiinae</taxon>
        <taxon>Monochamini</taxon>
        <taxon>Molorchus</taxon>
    </lineage>
</organism>
<evidence type="ECO:0000256" key="6">
    <source>
        <dbReference type="RuleBase" id="RU361235"/>
    </source>
</evidence>
<dbReference type="InterPro" id="IPR029058">
    <property type="entry name" value="AB_hydrolase_fold"/>
</dbReference>